<dbReference type="SMART" id="SM00248">
    <property type="entry name" value="ANK"/>
    <property type="match status" value="15"/>
</dbReference>
<feature type="repeat" description="ANK" evidence="3">
    <location>
        <begin position="559"/>
        <end position="586"/>
    </location>
</feature>
<reference evidence="5" key="1">
    <citation type="submission" date="2023-04" db="EMBL/GenBank/DDBJ databases">
        <title>Colletotrichum limetticola genome sequence.</title>
        <authorList>
            <person name="Baroncelli R."/>
        </authorList>
    </citation>
    <scope>NUCLEOTIDE SEQUENCE</scope>
    <source>
        <strain evidence="5">KLA-Anderson</strain>
    </source>
</reference>
<evidence type="ECO:0000259" key="4">
    <source>
        <dbReference type="Pfam" id="PF24883"/>
    </source>
</evidence>
<organism evidence="5 6">
    <name type="scientific">Colletotrichum limetticola</name>
    <dbReference type="NCBI Taxonomy" id="1209924"/>
    <lineage>
        <taxon>Eukaryota</taxon>
        <taxon>Fungi</taxon>
        <taxon>Dikarya</taxon>
        <taxon>Ascomycota</taxon>
        <taxon>Pezizomycotina</taxon>
        <taxon>Sordariomycetes</taxon>
        <taxon>Hypocreomycetidae</taxon>
        <taxon>Glomerellales</taxon>
        <taxon>Glomerellaceae</taxon>
        <taxon>Colletotrichum</taxon>
        <taxon>Colletotrichum acutatum species complex</taxon>
    </lineage>
</organism>
<accession>A0ABQ9PHD2</accession>
<evidence type="ECO:0000256" key="1">
    <source>
        <dbReference type="ARBA" id="ARBA00022737"/>
    </source>
</evidence>
<dbReference type="Pfam" id="PF00023">
    <property type="entry name" value="Ank"/>
    <property type="match status" value="1"/>
</dbReference>
<feature type="repeat" description="ANK" evidence="3">
    <location>
        <begin position="719"/>
        <end position="751"/>
    </location>
</feature>
<evidence type="ECO:0000313" key="5">
    <source>
        <dbReference type="EMBL" id="KAK0371171.1"/>
    </source>
</evidence>
<proteinExistence type="predicted"/>
<keyword evidence="6" id="KW-1185">Reference proteome</keyword>
<dbReference type="InterPro" id="IPR036770">
    <property type="entry name" value="Ankyrin_rpt-contain_sf"/>
</dbReference>
<dbReference type="SUPFAM" id="SSF48403">
    <property type="entry name" value="Ankyrin repeat"/>
    <property type="match status" value="2"/>
</dbReference>
<keyword evidence="2 3" id="KW-0040">ANK repeat</keyword>
<protein>
    <recommendedName>
        <fullName evidence="4">Nephrocystin 3-like N-terminal domain-containing protein</fullName>
    </recommendedName>
</protein>
<dbReference type="Pfam" id="PF24883">
    <property type="entry name" value="NPHP3_N"/>
    <property type="match status" value="1"/>
</dbReference>
<dbReference type="EMBL" id="JARUPT010000467">
    <property type="protein sequence ID" value="KAK0371171.1"/>
    <property type="molecule type" value="Genomic_DNA"/>
</dbReference>
<evidence type="ECO:0000256" key="2">
    <source>
        <dbReference type="ARBA" id="ARBA00023043"/>
    </source>
</evidence>
<sequence length="981" mass="106650">MLQGPASNSAVTVASCFCDYQYRNNTATAVISDLFVQLLYDHKKQFSKVTDRYEPIKDYIPNDLDHLLDLFSAFLKGLSGIVCLVIDGLDRCPDGAKELLFDFFMYIVPQFQKDGLIIKSFLTCRSGLQPRRLTQVQPLKLRIEGSHIKESIRRFIRARIEVLIEGCDQTELGRIQAIIEERAGGTYLWPAAVLKGAGKSLSSQEVEAKLAVFPQELHKIYDAMLREILPEQTAKAVFLFNLATVVSRQLTLGELNRAFAFSAPPRQPCSQLEDTLVWRGPTCLDETSGHLVEVSASSTVGFFEPSVRDYLLNQRLSTNYSSCNTQWASDQLLNWPTLHQGYNIIATGIFWILGTLGVRSGISRYHVREKVAHLRMFKLCWDCLCAIEDRKNVQIIWRDKGGHLLPDPGLDKFLESQIEYTYVVEHWLDHALAAGSELAACEEWIADNVGRNPNLRDMLLHHVVFAGDAGMAELLLQNGADVSCRWGLHGNMLHAASHDGHNEVVKVLLRHGADLHGRGNVFSNALAAAASNAQEAVVRTLLQSRGALGQNTDILGPVLQEAATAGNEGIVRALLDNGADVNFVGGLYACPLECAAANGSVAIIRLLLERGAEVNAIGQGHATALQRACCSGNQEIVQILLNHGADVNIRAGHHFTVLEAAKRHPGREGIVELLEQHGAEDCAETLEPEELYSAAARNDISMVQQLLSKGVNVNTPSGRYGNALQAASFYGHREVVVLLLDSGADVNALMGQFGSALQAASFTGHKEIVRQLLDYGANAAAGGGAYGNALHAASYRGHDEIIEILLDHGKVDVNASGEAFGYAMNAAAARGNLSAMRTLYDHGAAVNTHGGLYAYPLQYASLYGCPESVKWLIAQGASINARGGLFGYALQAACICLNMEEEDRRLAIVDLLIKSGARVNAVGGKYSSALHAAVSHGLEKVPELLFRHGARTDLRDARGRTAARLSEEKKCKGGIGVLRKG</sequence>
<evidence type="ECO:0000313" key="6">
    <source>
        <dbReference type="Proteomes" id="UP001169217"/>
    </source>
</evidence>
<gene>
    <name evidence="5" type="ORF">CLIM01_11472</name>
</gene>
<dbReference type="InterPro" id="IPR056884">
    <property type="entry name" value="NPHP3-like_N"/>
</dbReference>
<dbReference type="PANTHER" id="PTHR24198:SF165">
    <property type="entry name" value="ANKYRIN REPEAT-CONTAINING PROTEIN-RELATED"/>
    <property type="match status" value="1"/>
</dbReference>
<feature type="repeat" description="ANK" evidence="3">
    <location>
        <begin position="925"/>
        <end position="957"/>
    </location>
</feature>
<dbReference type="Pfam" id="PF12796">
    <property type="entry name" value="Ank_2"/>
    <property type="match status" value="4"/>
</dbReference>
<keyword evidence="1" id="KW-0677">Repeat</keyword>
<evidence type="ECO:0000256" key="3">
    <source>
        <dbReference type="PROSITE-ProRule" id="PRU00023"/>
    </source>
</evidence>
<comment type="caution">
    <text evidence="5">The sequence shown here is derived from an EMBL/GenBank/DDBJ whole genome shotgun (WGS) entry which is preliminary data.</text>
</comment>
<dbReference type="Proteomes" id="UP001169217">
    <property type="component" value="Unassembled WGS sequence"/>
</dbReference>
<feature type="repeat" description="ANK" evidence="3">
    <location>
        <begin position="493"/>
        <end position="520"/>
    </location>
</feature>
<feature type="domain" description="Nephrocystin 3-like N-terminal" evidence="4">
    <location>
        <begin position="10"/>
        <end position="125"/>
    </location>
</feature>
<dbReference type="PROSITE" id="PS50088">
    <property type="entry name" value="ANK_REPEAT"/>
    <property type="match status" value="6"/>
</dbReference>
<dbReference type="PANTHER" id="PTHR24198">
    <property type="entry name" value="ANKYRIN REPEAT AND PROTEIN KINASE DOMAIN-CONTAINING PROTEIN"/>
    <property type="match status" value="1"/>
</dbReference>
<dbReference type="Gene3D" id="1.25.40.20">
    <property type="entry name" value="Ankyrin repeat-containing domain"/>
    <property type="match status" value="4"/>
</dbReference>
<name>A0ABQ9PHD2_9PEZI</name>
<dbReference type="PROSITE" id="PS50297">
    <property type="entry name" value="ANK_REP_REGION"/>
    <property type="match status" value="4"/>
</dbReference>
<dbReference type="InterPro" id="IPR002110">
    <property type="entry name" value="Ankyrin_rpt"/>
</dbReference>
<feature type="repeat" description="ANK" evidence="3">
    <location>
        <begin position="591"/>
        <end position="619"/>
    </location>
</feature>
<feature type="repeat" description="ANK" evidence="3">
    <location>
        <begin position="620"/>
        <end position="652"/>
    </location>
</feature>